<accession>A0ABW2RHH4</accession>
<name>A0ABW2RHH4_9BACL</name>
<evidence type="ECO:0000259" key="2">
    <source>
        <dbReference type="Pfam" id="PF14343"/>
    </source>
</evidence>
<dbReference type="GO" id="GO:0008233">
    <property type="term" value="F:peptidase activity"/>
    <property type="evidence" value="ECO:0007669"/>
    <property type="project" value="UniProtKB-KW"/>
</dbReference>
<dbReference type="Pfam" id="PF14343">
    <property type="entry name" value="PrcB_C"/>
    <property type="match status" value="1"/>
</dbReference>
<dbReference type="EMBL" id="JBHTBW010000012">
    <property type="protein sequence ID" value="MFC7440465.1"/>
    <property type="molecule type" value="Genomic_DNA"/>
</dbReference>
<dbReference type="GO" id="GO:0006508">
    <property type="term" value="P:proteolysis"/>
    <property type="evidence" value="ECO:0007669"/>
    <property type="project" value="UniProtKB-KW"/>
</dbReference>
<evidence type="ECO:0000313" key="3">
    <source>
        <dbReference type="EMBL" id="MFC7440465.1"/>
    </source>
</evidence>
<sequence length="154" mass="16978">MIGKSLSFCLLAFMLVTALWGGNTTVAHASVKESIETSFNVEENLDSLPFEVQYKIDELQWRDDSGSALVHKDGRTYAILSLGVRPTTGYSINIDGIFVSSGQMAIWASEVRPNSNAVLVQQLTSPVKVISIPDPTHKIRDLSGLIENRRRSNQ</sequence>
<evidence type="ECO:0000313" key="4">
    <source>
        <dbReference type="Proteomes" id="UP001596500"/>
    </source>
</evidence>
<feature type="domain" description="PrcB C-terminal" evidence="2">
    <location>
        <begin position="76"/>
        <end position="133"/>
    </location>
</feature>
<keyword evidence="4" id="KW-1185">Reference proteome</keyword>
<evidence type="ECO:0000256" key="1">
    <source>
        <dbReference type="SAM" id="SignalP"/>
    </source>
</evidence>
<dbReference type="RefSeq" id="WP_379863735.1">
    <property type="nucleotide sequence ID" value="NZ_JBHTBW010000012.1"/>
</dbReference>
<proteinExistence type="predicted"/>
<organism evidence="3 4">
    <name type="scientific">Laceyella putida</name>
    <dbReference type="NCBI Taxonomy" id="110101"/>
    <lineage>
        <taxon>Bacteria</taxon>
        <taxon>Bacillati</taxon>
        <taxon>Bacillota</taxon>
        <taxon>Bacilli</taxon>
        <taxon>Bacillales</taxon>
        <taxon>Thermoactinomycetaceae</taxon>
        <taxon>Laceyella</taxon>
    </lineage>
</organism>
<keyword evidence="1" id="KW-0732">Signal</keyword>
<dbReference type="Proteomes" id="UP001596500">
    <property type="component" value="Unassembled WGS sequence"/>
</dbReference>
<gene>
    <name evidence="3" type="ORF">ACFQNG_04775</name>
</gene>
<keyword evidence="3" id="KW-0378">Hydrolase</keyword>
<comment type="caution">
    <text evidence="3">The sequence shown here is derived from an EMBL/GenBank/DDBJ whole genome shotgun (WGS) entry which is preliminary data.</text>
</comment>
<feature type="signal peptide" evidence="1">
    <location>
        <begin position="1"/>
        <end position="29"/>
    </location>
</feature>
<protein>
    <submittedName>
        <fullName evidence="3">Protease complex subunit PrcB family protein</fullName>
    </submittedName>
</protein>
<keyword evidence="3" id="KW-0645">Protease</keyword>
<feature type="chain" id="PRO_5047383120" evidence="1">
    <location>
        <begin position="30"/>
        <end position="154"/>
    </location>
</feature>
<dbReference type="InterPro" id="IPR025748">
    <property type="entry name" value="PrcB_C_dom"/>
</dbReference>
<reference evidence="4" key="1">
    <citation type="journal article" date="2019" name="Int. J. Syst. Evol. Microbiol.">
        <title>The Global Catalogue of Microorganisms (GCM) 10K type strain sequencing project: providing services to taxonomists for standard genome sequencing and annotation.</title>
        <authorList>
            <consortium name="The Broad Institute Genomics Platform"/>
            <consortium name="The Broad Institute Genome Sequencing Center for Infectious Disease"/>
            <person name="Wu L."/>
            <person name="Ma J."/>
        </authorList>
    </citation>
    <scope>NUCLEOTIDE SEQUENCE [LARGE SCALE GENOMIC DNA]</scope>
    <source>
        <strain evidence="4">CGMCC 1.12942</strain>
    </source>
</reference>